<feature type="region of interest" description="Disordered" evidence="1">
    <location>
        <begin position="229"/>
        <end position="284"/>
    </location>
</feature>
<evidence type="ECO:0000256" key="1">
    <source>
        <dbReference type="SAM" id="MobiDB-lite"/>
    </source>
</evidence>
<feature type="compositionally biased region" description="Polar residues" evidence="1">
    <location>
        <begin position="422"/>
        <end position="447"/>
    </location>
</feature>
<dbReference type="EMBL" id="MSFL01000036">
    <property type="protein sequence ID" value="PWY68463.1"/>
    <property type="molecule type" value="Genomic_DNA"/>
</dbReference>
<feature type="region of interest" description="Disordered" evidence="1">
    <location>
        <begin position="422"/>
        <end position="452"/>
    </location>
</feature>
<feature type="region of interest" description="Disordered" evidence="1">
    <location>
        <begin position="80"/>
        <end position="135"/>
    </location>
</feature>
<feature type="compositionally biased region" description="Polar residues" evidence="1">
    <location>
        <begin position="1"/>
        <end position="15"/>
    </location>
</feature>
<dbReference type="VEuPathDB" id="FungiDB:BO70DRAFT_432791"/>
<evidence type="ECO:0000313" key="2">
    <source>
        <dbReference type="EMBL" id="PWY68463.1"/>
    </source>
</evidence>
<protein>
    <recommendedName>
        <fullName evidence="4">Protamine P1</fullName>
    </recommendedName>
</protein>
<organism evidence="2 3">
    <name type="scientific">Aspergillus heteromorphus CBS 117.55</name>
    <dbReference type="NCBI Taxonomy" id="1448321"/>
    <lineage>
        <taxon>Eukaryota</taxon>
        <taxon>Fungi</taxon>
        <taxon>Dikarya</taxon>
        <taxon>Ascomycota</taxon>
        <taxon>Pezizomycotina</taxon>
        <taxon>Eurotiomycetes</taxon>
        <taxon>Eurotiomycetidae</taxon>
        <taxon>Eurotiales</taxon>
        <taxon>Aspergillaceae</taxon>
        <taxon>Aspergillus</taxon>
        <taxon>Aspergillus subgen. Circumdati</taxon>
    </lineage>
</organism>
<feature type="compositionally biased region" description="Basic and acidic residues" evidence="1">
    <location>
        <begin position="230"/>
        <end position="241"/>
    </location>
</feature>
<reference evidence="2 3" key="1">
    <citation type="submission" date="2016-12" db="EMBL/GenBank/DDBJ databases">
        <title>The genomes of Aspergillus section Nigri reveals drivers in fungal speciation.</title>
        <authorList>
            <consortium name="DOE Joint Genome Institute"/>
            <person name="Vesth T.C."/>
            <person name="Nybo J."/>
            <person name="Theobald S."/>
            <person name="Brandl J."/>
            <person name="Frisvad J.C."/>
            <person name="Nielsen K.F."/>
            <person name="Lyhne E.K."/>
            <person name="Kogle M.E."/>
            <person name="Kuo A."/>
            <person name="Riley R."/>
            <person name="Clum A."/>
            <person name="Nolan M."/>
            <person name="Lipzen A."/>
            <person name="Salamov A."/>
            <person name="Henrissat B."/>
            <person name="Wiebenga A."/>
            <person name="De Vries R.P."/>
            <person name="Grigoriev I.V."/>
            <person name="Mortensen U.H."/>
            <person name="Andersen M.R."/>
            <person name="Baker S.E."/>
        </authorList>
    </citation>
    <scope>NUCLEOTIDE SEQUENCE [LARGE SCALE GENOMIC DNA]</scope>
    <source>
        <strain evidence="2 3">CBS 117.55</strain>
    </source>
</reference>
<evidence type="ECO:0008006" key="4">
    <source>
        <dbReference type="Google" id="ProtNLM"/>
    </source>
</evidence>
<dbReference type="OrthoDB" id="5419922at2759"/>
<dbReference type="STRING" id="1448321.A0A317V2F9"/>
<proteinExistence type="predicted"/>
<gene>
    <name evidence="2" type="ORF">BO70DRAFT_432791</name>
</gene>
<dbReference type="GeneID" id="37070589"/>
<accession>A0A317V2F9</accession>
<keyword evidence="3" id="KW-1185">Reference proteome</keyword>
<comment type="caution">
    <text evidence="2">The sequence shown here is derived from an EMBL/GenBank/DDBJ whole genome shotgun (WGS) entry which is preliminary data.</text>
</comment>
<dbReference type="RefSeq" id="XP_025395272.1">
    <property type="nucleotide sequence ID" value="XM_025548352.1"/>
</dbReference>
<feature type="region of interest" description="Disordered" evidence="1">
    <location>
        <begin position="192"/>
        <end position="216"/>
    </location>
</feature>
<feature type="region of interest" description="Disordered" evidence="1">
    <location>
        <begin position="1"/>
        <end position="42"/>
    </location>
</feature>
<dbReference type="AlphaFoldDB" id="A0A317V2F9"/>
<feature type="region of interest" description="Disordered" evidence="1">
    <location>
        <begin position="605"/>
        <end position="629"/>
    </location>
</feature>
<feature type="region of interest" description="Disordered" evidence="1">
    <location>
        <begin position="503"/>
        <end position="536"/>
    </location>
</feature>
<feature type="compositionally biased region" description="Basic and acidic residues" evidence="1">
    <location>
        <begin position="113"/>
        <end position="122"/>
    </location>
</feature>
<sequence>MPPRQTSPLSLETCSPSPPDIDADLLVGSDDELDENERAAQRQRIEKLAESYLHGTPLFILSASLRGPLEKGWVNPWRKNRRKVTGSEQKGGQKSKATERPTIPETNTRKRPLYRDSQDPHHSKPPSLIQTRCTRPKRKLEAVLLVNRRLNENEREMAARAVESSGPASALTSFQHTDERWLKKDCAGIGFRKVDPPTSPTASISSRHREAKESTIQVPGTTYRITTKPFRRDRTYSHDDTTAGTLIPDSVKAQINNKQADAQSNTQEPPSEADDRQNSLHVVSSTSYLPKFEYRRTKYTTNTTDTESLVMSHTENEQFPGQATAADDEQVQPAPSAASMQVIEADSTSRSRSVQPLNGPYGVNISDRFTSAQQVPRNPAMEHAPSLHTISAAKPHSECDADTIPDQFNTQAALLDAQKSFQNDLDSQEQSPEGTPNRTSSPTSNITPFYRMNTPDRVGQFSRVRAPGTARLPLMSTQCIIDAVTPFTFSTEKKARPRFISPQEMSSRKEPMTVSFNISSPPPSEPDNHDDPTIIPPQSPIHQYTPDDGQISPLPMAFSSTNPPTYQDGQGAAPGADSFNESQAIAEIGSWLQQSFDVNNEIQQCRNTKSGPSSSAGIGRSTVSLNTPT</sequence>
<name>A0A317V2F9_9EURO</name>
<feature type="compositionally biased region" description="Polar residues" evidence="1">
    <location>
        <begin position="253"/>
        <end position="269"/>
    </location>
</feature>
<evidence type="ECO:0000313" key="3">
    <source>
        <dbReference type="Proteomes" id="UP000247233"/>
    </source>
</evidence>
<dbReference type="Proteomes" id="UP000247233">
    <property type="component" value="Unassembled WGS sequence"/>
</dbReference>